<evidence type="ECO:0000313" key="2">
    <source>
        <dbReference type="EMBL" id="MBO1325480.1"/>
    </source>
</evidence>
<accession>A0A939KNA5</accession>
<dbReference type="InterPro" id="IPR037523">
    <property type="entry name" value="VOC_core"/>
</dbReference>
<reference evidence="2" key="1">
    <citation type="submission" date="2021-03" db="EMBL/GenBank/DDBJ databases">
        <title>The complete genome sequence of Acetobacter sp. TBRC 12339.</title>
        <authorList>
            <person name="Charoenyingcharoen P."/>
            <person name="Yukphan P."/>
        </authorList>
    </citation>
    <scope>NUCLEOTIDE SEQUENCE</scope>
    <source>
        <strain evidence="2">TBRC 12339</strain>
    </source>
</reference>
<evidence type="ECO:0000259" key="1">
    <source>
        <dbReference type="PROSITE" id="PS51819"/>
    </source>
</evidence>
<gene>
    <name evidence="2" type="ORF">J2D77_09995</name>
</gene>
<dbReference type="Proteomes" id="UP000664073">
    <property type="component" value="Unassembled WGS sequence"/>
</dbReference>
<dbReference type="Gene3D" id="3.10.180.10">
    <property type="entry name" value="2,3-Dihydroxybiphenyl 1,2-Dioxygenase, domain 1"/>
    <property type="match status" value="1"/>
</dbReference>
<evidence type="ECO:0000313" key="3">
    <source>
        <dbReference type="Proteomes" id="UP000664073"/>
    </source>
</evidence>
<protein>
    <submittedName>
        <fullName evidence="2">VOC family protein</fullName>
    </submittedName>
</protein>
<dbReference type="RefSeq" id="WP_207846137.1">
    <property type="nucleotide sequence ID" value="NZ_JAFVMH010000004.1"/>
</dbReference>
<comment type="caution">
    <text evidence="2">The sequence shown here is derived from an EMBL/GenBank/DDBJ whole genome shotgun (WGS) entry which is preliminary data.</text>
</comment>
<dbReference type="PROSITE" id="PS51819">
    <property type="entry name" value="VOC"/>
    <property type="match status" value="1"/>
</dbReference>
<sequence length="121" mass="12744">MTNPAGAVTRLMTVYVPSAGSAEATRFYTDCIGLPLKFADGERWVQFGTGNANFALAGASEYPAGAQGAVAVFEVDDMAAFRARCAAANVTEMGLRDMGDHGQVLTLKDPDGNIVQFFSKS</sequence>
<organism evidence="2 3">
    <name type="scientific">Acetobacter garciniae</name>
    <dbReference type="NCBI Taxonomy" id="2817435"/>
    <lineage>
        <taxon>Bacteria</taxon>
        <taxon>Pseudomonadati</taxon>
        <taxon>Pseudomonadota</taxon>
        <taxon>Alphaproteobacteria</taxon>
        <taxon>Acetobacterales</taxon>
        <taxon>Acetobacteraceae</taxon>
        <taxon>Acetobacter</taxon>
    </lineage>
</organism>
<dbReference type="EMBL" id="JAFVMH010000004">
    <property type="protein sequence ID" value="MBO1325480.1"/>
    <property type="molecule type" value="Genomic_DNA"/>
</dbReference>
<dbReference type="AlphaFoldDB" id="A0A939KNA5"/>
<dbReference type="InterPro" id="IPR029068">
    <property type="entry name" value="Glyas_Bleomycin-R_OHBP_Dase"/>
</dbReference>
<keyword evidence="3" id="KW-1185">Reference proteome</keyword>
<dbReference type="Pfam" id="PF00903">
    <property type="entry name" value="Glyoxalase"/>
    <property type="match status" value="1"/>
</dbReference>
<feature type="domain" description="VOC" evidence="1">
    <location>
        <begin position="10"/>
        <end position="120"/>
    </location>
</feature>
<name>A0A939KNA5_9PROT</name>
<proteinExistence type="predicted"/>
<dbReference type="InterPro" id="IPR004360">
    <property type="entry name" value="Glyas_Fos-R_dOase_dom"/>
</dbReference>
<dbReference type="SUPFAM" id="SSF54593">
    <property type="entry name" value="Glyoxalase/Bleomycin resistance protein/Dihydroxybiphenyl dioxygenase"/>
    <property type="match status" value="1"/>
</dbReference>